<dbReference type="Ensembl" id="ENSOSIT00000019083.1">
    <property type="protein sequence ID" value="ENSOSIP00000018069.1"/>
    <property type="gene ID" value="ENSOSIG00000009842.1"/>
</dbReference>
<dbReference type="PROSITE" id="PS50853">
    <property type="entry name" value="FN3"/>
    <property type="match status" value="1"/>
</dbReference>
<evidence type="ECO:0000313" key="7">
    <source>
        <dbReference type="Proteomes" id="UP000694383"/>
    </source>
</evidence>
<proteinExistence type="predicted"/>
<dbReference type="GO" id="GO:0043394">
    <property type="term" value="F:proteoglycan binding"/>
    <property type="evidence" value="ECO:0007669"/>
    <property type="project" value="TreeGrafter"/>
</dbReference>
<dbReference type="Pfam" id="PF00041">
    <property type="entry name" value="fn3"/>
    <property type="match status" value="1"/>
</dbReference>
<dbReference type="InterPro" id="IPR036116">
    <property type="entry name" value="FN3_sf"/>
</dbReference>
<evidence type="ECO:0000313" key="6">
    <source>
        <dbReference type="Ensembl" id="ENSOSIP00000018069.1"/>
    </source>
</evidence>
<dbReference type="PANTHER" id="PTHR46708:SF8">
    <property type="entry name" value="FIBRONECTIN"/>
    <property type="match status" value="1"/>
</dbReference>
<dbReference type="GO" id="GO:0005178">
    <property type="term" value="F:integrin binding"/>
    <property type="evidence" value="ECO:0007669"/>
    <property type="project" value="TreeGrafter"/>
</dbReference>
<evidence type="ECO:0000259" key="5">
    <source>
        <dbReference type="PROSITE" id="PS50853"/>
    </source>
</evidence>
<evidence type="ECO:0000256" key="3">
    <source>
        <dbReference type="ARBA" id="ARBA00023157"/>
    </source>
</evidence>
<feature type="domain" description="Fibronectin type-III" evidence="5">
    <location>
        <begin position="39"/>
        <end position="129"/>
    </location>
</feature>
<sequence>MGSRWESEELGIKIWAVMRLSLCLVLTPLTLCTPTALDAPKDLTVAEVTETSMLLRWKHPLAKLDSYRLVYVSAEGHRTEEVLPAGSESYTMKSLTPGMLYTISISAERGHRTSVPVTASAPTGQLKSKFCDYFNLNKEEFKITDFFTKDGTRKNNQVSRFLLIVRTLYLTSVFSATNNLR</sequence>
<reference evidence="6" key="2">
    <citation type="submission" date="2025-09" db="UniProtKB">
        <authorList>
            <consortium name="Ensembl"/>
        </authorList>
    </citation>
    <scope>IDENTIFICATION</scope>
</reference>
<keyword evidence="4" id="KW-0325">Glycoprotein</keyword>
<dbReference type="SUPFAM" id="SSF49265">
    <property type="entry name" value="Fibronectin type III"/>
    <property type="match status" value="1"/>
</dbReference>
<dbReference type="SMART" id="SM00060">
    <property type="entry name" value="FN3"/>
    <property type="match status" value="1"/>
</dbReference>
<keyword evidence="1" id="KW-0677">Repeat</keyword>
<organism evidence="6 7">
    <name type="scientific">Oryzias sinensis</name>
    <name type="common">Chinese medaka</name>
    <dbReference type="NCBI Taxonomy" id="183150"/>
    <lineage>
        <taxon>Eukaryota</taxon>
        <taxon>Metazoa</taxon>
        <taxon>Chordata</taxon>
        <taxon>Craniata</taxon>
        <taxon>Vertebrata</taxon>
        <taxon>Euteleostomi</taxon>
        <taxon>Actinopterygii</taxon>
        <taxon>Neopterygii</taxon>
        <taxon>Teleostei</taxon>
        <taxon>Neoteleostei</taxon>
        <taxon>Acanthomorphata</taxon>
        <taxon>Ovalentaria</taxon>
        <taxon>Atherinomorphae</taxon>
        <taxon>Beloniformes</taxon>
        <taxon>Adrianichthyidae</taxon>
        <taxon>Oryziinae</taxon>
        <taxon>Oryzias</taxon>
    </lineage>
</organism>
<dbReference type="GO" id="GO:0007160">
    <property type="term" value="P:cell-matrix adhesion"/>
    <property type="evidence" value="ECO:0007669"/>
    <property type="project" value="TreeGrafter"/>
</dbReference>
<dbReference type="FunFam" id="2.60.40.10:FF:000099">
    <property type="entry name" value="Fibronectin 1"/>
    <property type="match status" value="1"/>
</dbReference>
<dbReference type="Gene3D" id="2.60.40.10">
    <property type="entry name" value="Immunoglobulins"/>
    <property type="match status" value="1"/>
</dbReference>
<evidence type="ECO:0000256" key="2">
    <source>
        <dbReference type="ARBA" id="ARBA00022889"/>
    </source>
</evidence>
<protein>
    <recommendedName>
        <fullName evidence="5">Fibronectin type-III domain-containing protein</fullName>
    </recommendedName>
</protein>
<accession>A0A8C7XSW1</accession>
<dbReference type="GO" id="GO:0007507">
    <property type="term" value="P:heart development"/>
    <property type="evidence" value="ECO:0007669"/>
    <property type="project" value="TreeGrafter"/>
</dbReference>
<dbReference type="GeneTree" id="ENSGT01000000222053"/>
<dbReference type="PANTHER" id="PTHR46708">
    <property type="entry name" value="TENASCIN"/>
    <property type="match status" value="1"/>
</dbReference>
<name>A0A8C7XSW1_9TELE</name>
<dbReference type="CDD" id="cd00063">
    <property type="entry name" value="FN3"/>
    <property type="match status" value="1"/>
</dbReference>
<evidence type="ECO:0000256" key="4">
    <source>
        <dbReference type="ARBA" id="ARBA00023180"/>
    </source>
</evidence>
<dbReference type="GO" id="GO:0007044">
    <property type="term" value="P:cell-substrate junction assembly"/>
    <property type="evidence" value="ECO:0007669"/>
    <property type="project" value="TreeGrafter"/>
</dbReference>
<keyword evidence="7" id="KW-1185">Reference proteome</keyword>
<evidence type="ECO:0000256" key="1">
    <source>
        <dbReference type="ARBA" id="ARBA00022737"/>
    </source>
</evidence>
<keyword evidence="2" id="KW-0130">Cell adhesion</keyword>
<dbReference type="InterPro" id="IPR013783">
    <property type="entry name" value="Ig-like_fold"/>
</dbReference>
<dbReference type="InterPro" id="IPR050991">
    <property type="entry name" value="ECM_Regulatory_Proteins"/>
</dbReference>
<dbReference type="Proteomes" id="UP000694383">
    <property type="component" value="Unplaced"/>
</dbReference>
<reference evidence="6" key="1">
    <citation type="submission" date="2025-08" db="UniProtKB">
        <authorList>
            <consortium name="Ensembl"/>
        </authorList>
    </citation>
    <scope>IDENTIFICATION</scope>
</reference>
<dbReference type="InterPro" id="IPR003961">
    <property type="entry name" value="FN3_dom"/>
</dbReference>
<dbReference type="GO" id="GO:0005201">
    <property type="term" value="F:extracellular matrix structural constituent"/>
    <property type="evidence" value="ECO:0007669"/>
    <property type="project" value="TreeGrafter"/>
</dbReference>
<keyword evidence="3" id="KW-1015">Disulfide bond</keyword>
<dbReference type="GO" id="GO:0007399">
    <property type="term" value="P:nervous system development"/>
    <property type="evidence" value="ECO:0007669"/>
    <property type="project" value="TreeGrafter"/>
</dbReference>
<dbReference type="AlphaFoldDB" id="A0A8C7XSW1"/>